<dbReference type="InterPro" id="IPR041588">
    <property type="entry name" value="Integrase_H2C2"/>
</dbReference>
<dbReference type="FunFam" id="3.10.20.370:FF:000003">
    <property type="entry name" value="Transposon Tf2-6 polyprotein"/>
    <property type="match status" value="1"/>
</dbReference>
<dbReference type="Gene3D" id="1.10.340.70">
    <property type="match status" value="1"/>
</dbReference>
<dbReference type="CDD" id="cd09274">
    <property type="entry name" value="RNase_HI_RT_Ty3"/>
    <property type="match status" value="1"/>
</dbReference>
<dbReference type="InterPro" id="IPR043502">
    <property type="entry name" value="DNA/RNA_pol_sf"/>
</dbReference>
<dbReference type="Gene3D" id="3.30.70.270">
    <property type="match status" value="1"/>
</dbReference>
<evidence type="ECO:0000259" key="1">
    <source>
        <dbReference type="Pfam" id="PF17919"/>
    </source>
</evidence>
<name>A0ABD0P5C8_CIRMR</name>
<dbReference type="SUPFAM" id="SSF56672">
    <property type="entry name" value="DNA/RNA polymerases"/>
    <property type="match status" value="1"/>
</dbReference>
<dbReference type="FunFam" id="3.30.70.270:FF:000020">
    <property type="entry name" value="Transposon Tf2-6 polyprotein-like Protein"/>
    <property type="match status" value="1"/>
</dbReference>
<dbReference type="Pfam" id="PF17919">
    <property type="entry name" value="RT_RNaseH_2"/>
    <property type="match status" value="1"/>
</dbReference>
<evidence type="ECO:0008006" key="5">
    <source>
        <dbReference type="Google" id="ProtNLM"/>
    </source>
</evidence>
<dbReference type="PANTHER" id="PTHR34072">
    <property type="entry name" value="ENZYMATIC POLYPROTEIN-RELATED"/>
    <property type="match status" value="1"/>
</dbReference>
<dbReference type="AlphaFoldDB" id="A0ABD0P5C8"/>
<feature type="domain" description="Integrase zinc-binding" evidence="2">
    <location>
        <begin position="262"/>
        <end position="302"/>
    </location>
</feature>
<evidence type="ECO:0000313" key="3">
    <source>
        <dbReference type="EMBL" id="KAL0168471.1"/>
    </source>
</evidence>
<dbReference type="InterPro" id="IPR041577">
    <property type="entry name" value="RT_RNaseH_2"/>
</dbReference>
<protein>
    <recommendedName>
        <fullName evidence="5">Reverse transcriptase/retrotransposon-derived protein RNase H-like domain-containing protein</fullName>
    </recommendedName>
</protein>
<dbReference type="Proteomes" id="UP001529510">
    <property type="component" value="Unassembled WGS sequence"/>
</dbReference>
<dbReference type="EMBL" id="JAMKFB020000018">
    <property type="protein sequence ID" value="KAL0168471.1"/>
    <property type="molecule type" value="Genomic_DNA"/>
</dbReference>
<keyword evidence="4" id="KW-1185">Reference proteome</keyword>
<feature type="domain" description="Reverse transcriptase/retrotransposon-derived protein RNase H-like" evidence="1">
    <location>
        <begin position="58"/>
        <end position="159"/>
    </location>
</feature>
<evidence type="ECO:0000313" key="4">
    <source>
        <dbReference type="Proteomes" id="UP001529510"/>
    </source>
</evidence>
<comment type="caution">
    <text evidence="3">The sequence shown here is derived from an EMBL/GenBank/DDBJ whole genome shotgun (WGS) entry which is preliminary data.</text>
</comment>
<sequence>MDEGKVEAIKAWSRPTTIKELQLFLGSSNLYRRFIHIYICITAPLTNLLKGKPKSLSWTSEATSAMKTLQQAFTSAPLLVHPDPQKPFVVKVDALTSGVGAVLSQQQGNPPQLHPCAFFSRKLSPAEQNYDIGNGELLAIKLALEEWRHWLEGARHPFVVYVDHRNLEYLQEAKRLNPRQARSALFFNRLHFTMFYHPGTKNTKADALSRLYAPDDLSENPEPILPANMVVNLIQWSLDDDIAAASVSDPAPPGCLATRTYVPRSQRTSLIHTAHTSLATGHPETNQTLSLLKDRFWWPSMANMK</sequence>
<dbReference type="PANTHER" id="PTHR34072:SF42">
    <property type="entry name" value="INTEGRASE CATALYTIC DOMAIN-CONTAINING PROTEIN"/>
    <property type="match status" value="1"/>
</dbReference>
<dbReference type="InterPro" id="IPR043128">
    <property type="entry name" value="Rev_trsase/Diguanyl_cyclase"/>
</dbReference>
<organism evidence="3 4">
    <name type="scientific">Cirrhinus mrigala</name>
    <name type="common">Mrigala</name>
    <dbReference type="NCBI Taxonomy" id="683832"/>
    <lineage>
        <taxon>Eukaryota</taxon>
        <taxon>Metazoa</taxon>
        <taxon>Chordata</taxon>
        <taxon>Craniata</taxon>
        <taxon>Vertebrata</taxon>
        <taxon>Euteleostomi</taxon>
        <taxon>Actinopterygii</taxon>
        <taxon>Neopterygii</taxon>
        <taxon>Teleostei</taxon>
        <taxon>Ostariophysi</taxon>
        <taxon>Cypriniformes</taxon>
        <taxon>Cyprinidae</taxon>
        <taxon>Labeoninae</taxon>
        <taxon>Labeonini</taxon>
        <taxon>Cirrhinus</taxon>
    </lineage>
</organism>
<evidence type="ECO:0000259" key="2">
    <source>
        <dbReference type="Pfam" id="PF17921"/>
    </source>
</evidence>
<dbReference type="Pfam" id="PF17921">
    <property type="entry name" value="Integrase_H2C2"/>
    <property type="match status" value="1"/>
</dbReference>
<feature type="non-terminal residue" evidence="3">
    <location>
        <position position="305"/>
    </location>
</feature>
<accession>A0ABD0P5C8</accession>
<proteinExistence type="predicted"/>
<gene>
    <name evidence="3" type="ORF">M9458_036693</name>
</gene>
<reference evidence="3 4" key="1">
    <citation type="submission" date="2024-05" db="EMBL/GenBank/DDBJ databases">
        <title>Genome sequencing and assembly of Indian major carp, Cirrhinus mrigala (Hamilton, 1822).</title>
        <authorList>
            <person name="Mohindra V."/>
            <person name="Chowdhury L.M."/>
            <person name="Lal K."/>
            <person name="Jena J.K."/>
        </authorList>
    </citation>
    <scope>NUCLEOTIDE SEQUENCE [LARGE SCALE GENOMIC DNA]</scope>
    <source>
        <strain evidence="3">CM1030</strain>
        <tissue evidence="3">Blood</tissue>
    </source>
</reference>